<evidence type="ECO:0000313" key="1">
    <source>
        <dbReference type="EMBL" id="SHO58216.1"/>
    </source>
</evidence>
<dbReference type="Proteomes" id="UP000184600">
    <property type="component" value="Unassembled WGS sequence"/>
</dbReference>
<evidence type="ECO:0008006" key="3">
    <source>
        <dbReference type="Google" id="ProtNLM"/>
    </source>
</evidence>
<proteinExistence type="predicted"/>
<evidence type="ECO:0000313" key="2">
    <source>
        <dbReference type="Proteomes" id="UP000184600"/>
    </source>
</evidence>
<accession>A0A1M7Z0I6</accession>
<dbReference type="EMBL" id="FRFG01000058">
    <property type="protein sequence ID" value="SHO58216.1"/>
    <property type="molecule type" value="Genomic_DNA"/>
</dbReference>
<dbReference type="RefSeq" id="WP_073585663.1">
    <property type="nucleotide sequence ID" value="NZ_AP024897.1"/>
</dbReference>
<dbReference type="Pfam" id="PF10952">
    <property type="entry name" value="DUF2753"/>
    <property type="match status" value="1"/>
</dbReference>
<dbReference type="AlphaFoldDB" id="A0A1M7Z0I6"/>
<organism evidence="1 2">
    <name type="scientific">Vibrio quintilis</name>
    <dbReference type="NCBI Taxonomy" id="1117707"/>
    <lineage>
        <taxon>Bacteria</taxon>
        <taxon>Pseudomonadati</taxon>
        <taxon>Pseudomonadota</taxon>
        <taxon>Gammaproteobacteria</taxon>
        <taxon>Vibrionales</taxon>
        <taxon>Vibrionaceae</taxon>
        <taxon>Vibrio</taxon>
    </lineage>
</organism>
<reference evidence="2" key="1">
    <citation type="submission" date="2016-12" db="EMBL/GenBank/DDBJ databases">
        <authorList>
            <person name="Rodrigo-Torres L."/>
            <person name="Arahal R.D."/>
            <person name="Lucena T."/>
        </authorList>
    </citation>
    <scope>NUCLEOTIDE SEQUENCE [LARGE SCALE GENOMIC DNA]</scope>
</reference>
<dbReference type="InterPro" id="IPR020206">
    <property type="entry name" value="Uncharacterised_VP2110"/>
</dbReference>
<name>A0A1M7Z0I6_9VIBR</name>
<dbReference type="OrthoDB" id="5587613at2"/>
<gene>
    <name evidence="1" type="ORF">VQ7734_03986</name>
</gene>
<keyword evidence="2" id="KW-1185">Reference proteome</keyword>
<protein>
    <recommendedName>
        <fullName evidence="3">DUF2753 domain-containing protein</fullName>
    </recommendedName>
</protein>
<sequence length="145" mass="16664">MTVSEWEKHTLLADSAMKDSDHLRSILHYQKALALSERLTESEAIKLEDKLIISVISCHNLASYWKNAGNSEYELKYLELASERILTLVPQCQRKECNAFIDSLGCCKKAFIEFLKRHPDPRLARRVKDIDSVSNCNLIATFKLH</sequence>